<dbReference type="Proteomes" id="UP000256310">
    <property type="component" value="Unassembled WGS sequence"/>
</dbReference>
<dbReference type="InterPro" id="IPR011004">
    <property type="entry name" value="Trimer_LpxA-like_sf"/>
</dbReference>
<dbReference type="PANTHER" id="PTHR13061">
    <property type="entry name" value="DYNACTIN SUBUNIT P25"/>
    <property type="match status" value="1"/>
</dbReference>
<dbReference type="InterPro" id="IPR047324">
    <property type="entry name" value="LbH_gamma_CA-like"/>
</dbReference>
<keyword evidence="2" id="KW-1185">Reference proteome</keyword>
<dbReference type="PANTHER" id="PTHR13061:SF29">
    <property type="entry name" value="GAMMA CARBONIC ANHYDRASE-LIKE 1, MITOCHONDRIAL-RELATED"/>
    <property type="match status" value="1"/>
</dbReference>
<organism evidence="1 2">
    <name type="scientific">Parasphingopyxis lamellibrachiae</name>
    <dbReference type="NCBI Taxonomy" id="680125"/>
    <lineage>
        <taxon>Bacteria</taxon>
        <taxon>Pseudomonadati</taxon>
        <taxon>Pseudomonadota</taxon>
        <taxon>Alphaproteobacteria</taxon>
        <taxon>Sphingomonadales</taxon>
        <taxon>Sphingomonadaceae</taxon>
        <taxon>Parasphingopyxis</taxon>
    </lineage>
</organism>
<comment type="caution">
    <text evidence="1">The sequence shown here is derived from an EMBL/GenBank/DDBJ whole genome shotgun (WGS) entry which is preliminary data.</text>
</comment>
<dbReference type="SUPFAM" id="SSF51161">
    <property type="entry name" value="Trimeric LpxA-like enzymes"/>
    <property type="match status" value="1"/>
</dbReference>
<dbReference type="Gene3D" id="2.160.10.10">
    <property type="entry name" value="Hexapeptide repeat proteins"/>
    <property type="match status" value="1"/>
</dbReference>
<proteinExistence type="predicted"/>
<dbReference type="OrthoDB" id="9803036at2"/>
<gene>
    <name evidence="1" type="ORF">DFR46_0750</name>
</gene>
<evidence type="ECO:0000313" key="2">
    <source>
        <dbReference type="Proteomes" id="UP000256310"/>
    </source>
</evidence>
<dbReference type="InterPro" id="IPR050484">
    <property type="entry name" value="Transf_Hexapept/Carb_Anhydrase"/>
</dbReference>
<evidence type="ECO:0000313" key="1">
    <source>
        <dbReference type="EMBL" id="RED15746.1"/>
    </source>
</evidence>
<protein>
    <submittedName>
        <fullName evidence="1">Carbonic anhydrase/acetyltransferase-like protein (Isoleucine patch superfamily)</fullName>
    </submittedName>
</protein>
<dbReference type="GO" id="GO:0016740">
    <property type="term" value="F:transferase activity"/>
    <property type="evidence" value="ECO:0007669"/>
    <property type="project" value="UniProtKB-KW"/>
</dbReference>
<dbReference type="Pfam" id="PF00132">
    <property type="entry name" value="Hexapep"/>
    <property type="match status" value="1"/>
</dbReference>
<sequence>MKDVSIIPFNGKTPQIHESAFVAPGCRLIGDVRIGAGSSIWYNCVLRADVNYIEIGERSNIQDGTVVHCDGDHGPEHPGIPTIIGDDVLIGHMAMIHGTKLYDKSFVGLGAIVMDGCEIESGGMIAAGGMLTPGKIIKAGEMWGGRPARKMRDLTEQQQAINNLGTMHYAQLAPLHDEAVSAS</sequence>
<keyword evidence="1" id="KW-0808">Transferase</keyword>
<accession>A0A3D9FF90</accession>
<name>A0A3D9FF90_9SPHN</name>
<dbReference type="InterPro" id="IPR001451">
    <property type="entry name" value="Hexapep"/>
</dbReference>
<reference evidence="1 2" key="1">
    <citation type="submission" date="2018-07" db="EMBL/GenBank/DDBJ databases">
        <title>Genomic Encyclopedia of Type Strains, Phase IV (KMG-IV): sequencing the most valuable type-strain genomes for metagenomic binning, comparative biology and taxonomic classification.</title>
        <authorList>
            <person name="Goeker M."/>
        </authorList>
    </citation>
    <scope>NUCLEOTIDE SEQUENCE [LARGE SCALE GENOMIC DNA]</scope>
    <source>
        <strain evidence="1 2">DSM 26725</strain>
    </source>
</reference>
<dbReference type="EMBL" id="QRDP01000004">
    <property type="protein sequence ID" value="RED15746.1"/>
    <property type="molecule type" value="Genomic_DNA"/>
</dbReference>
<dbReference type="AlphaFoldDB" id="A0A3D9FF90"/>
<dbReference type="CDD" id="cd04645">
    <property type="entry name" value="LbH_gamma_CA_like"/>
    <property type="match status" value="1"/>
</dbReference>
<dbReference type="RefSeq" id="WP_116235226.1">
    <property type="nucleotide sequence ID" value="NZ_QRDP01000004.1"/>
</dbReference>